<keyword evidence="3" id="KW-1185">Reference proteome</keyword>
<feature type="non-terminal residue" evidence="2">
    <location>
        <position position="148"/>
    </location>
</feature>
<evidence type="ECO:0000313" key="2">
    <source>
        <dbReference type="EMBL" id="KAF9145460.1"/>
    </source>
</evidence>
<comment type="caution">
    <text evidence="2">The sequence shown here is derived from an EMBL/GenBank/DDBJ whole genome shotgun (WGS) entry which is preliminary data.</text>
</comment>
<proteinExistence type="predicted"/>
<evidence type="ECO:0000313" key="3">
    <source>
        <dbReference type="Proteomes" id="UP000748756"/>
    </source>
</evidence>
<protein>
    <submittedName>
        <fullName evidence="2">Uncharacterized protein</fullName>
    </submittedName>
</protein>
<feature type="region of interest" description="Disordered" evidence="1">
    <location>
        <begin position="1"/>
        <end position="27"/>
    </location>
</feature>
<name>A0A9P5RRY6_9FUNG</name>
<sequence length="148" mass="15937">MAESVAAPQLSPRRSPGQPLRNSASSSLANIQTIAQARAELEGRLTNIHNDLQLTQTIGLLFVKRQEDLKNCFEQLQLLDDQEKQATADQGEGLDAAASERGDDVAAAAAASKPLPESFREQLVALDRDFQEGQDGIVGLKSLIDAQL</sequence>
<evidence type="ECO:0000256" key="1">
    <source>
        <dbReference type="SAM" id="MobiDB-lite"/>
    </source>
</evidence>
<feature type="region of interest" description="Disordered" evidence="1">
    <location>
        <begin position="84"/>
        <end position="113"/>
    </location>
</feature>
<dbReference type="Proteomes" id="UP000748756">
    <property type="component" value="Unassembled WGS sequence"/>
</dbReference>
<reference evidence="2" key="1">
    <citation type="journal article" date="2020" name="Fungal Divers.">
        <title>Resolving the Mortierellaceae phylogeny through synthesis of multi-gene phylogenetics and phylogenomics.</title>
        <authorList>
            <person name="Vandepol N."/>
            <person name="Liber J."/>
            <person name="Desiro A."/>
            <person name="Na H."/>
            <person name="Kennedy M."/>
            <person name="Barry K."/>
            <person name="Grigoriev I.V."/>
            <person name="Miller A.N."/>
            <person name="O'Donnell K."/>
            <person name="Stajich J.E."/>
            <person name="Bonito G."/>
        </authorList>
    </citation>
    <scope>NUCLEOTIDE SEQUENCE</scope>
    <source>
        <strain evidence="2">NRRL 6426</strain>
    </source>
</reference>
<dbReference type="AlphaFoldDB" id="A0A9P5RRY6"/>
<gene>
    <name evidence="2" type="ORF">BG015_011894</name>
</gene>
<dbReference type="EMBL" id="JAAAUQ010000955">
    <property type="protein sequence ID" value="KAF9145460.1"/>
    <property type="molecule type" value="Genomic_DNA"/>
</dbReference>
<dbReference type="OrthoDB" id="2417768at2759"/>
<organism evidence="2 3">
    <name type="scientific">Linnemannia schmuckeri</name>
    <dbReference type="NCBI Taxonomy" id="64567"/>
    <lineage>
        <taxon>Eukaryota</taxon>
        <taxon>Fungi</taxon>
        <taxon>Fungi incertae sedis</taxon>
        <taxon>Mucoromycota</taxon>
        <taxon>Mortierellomycotina</taxon>
        <taxon>Mortierellomycetes</taxon>
        <taxon>Mortierellales</taxon>
        <taxon>Mortierellaceae</taxon>
        <taxon>Linnemannia</taxon>
    </lineage>
</organism>
<accession>A0A9P5RRY6</accession>